<dbReference type="EMBL" id="FWDM01000036">
    <property type="protein sequence ID" value="SLM15288.1"/>
    <property type="molecule type" value="Genomic_DNA"/>
</dbReference>
<dbReference type="PANTHER" id="PTHR37293:SF5">
    <property type="entry name" value="DNA REPLICATION PROTEIN"/>
    <property type="match status" value="1"/>
</dbReference>
<organism evidence="2">
    <name type="scientific">uncultured spirochete</name>
    <dbReference type="NCBI Taxonomy" id="156406"/>
    <lineage>
        <taxon>Bacteria</taxon>
        <taxon>Pseudomonadati</taxon>
        <taxon>Spirochaetota</taxon>
        <taxon>Spirochaetia</taxon>
        <taxon>Spirochaetales</taxon>
        <taxon>environmental samples</taxon>
    </lineage>
</organism>
<reference evidence="2" key="1">
    <citation type="submission" date="2017-02" db="EMBL/GenBank/DDBJ databases">
        <authorList>
            <person name="Regsiter A."/>
            <person name="William W."/>
        </authorList>
    </citation>
    <scope>NUCLEOTIDE SEQUENCE</scope>
    <source>
        <strain evidence="2">Bib</strain>
    </source>
</reference>
<sequence length="352" mass="41082">MSAPWRQVHKTFWSDPKVVDYFTPEDKFFYLYLITNEHTTQCGVYKISLKQIGFETGYSIETVKNLVERFQNGLKRIRYNPETNEIAILNWAKYNYPTTIKDNRFLCIQEEITAVKDKSLIADVLQNAVPEIRDALLMKGDVSTSDAPYKGLGSPSEAPYKPLGEEKEEEQEQKQEQKKEKEREPRAREASFPQEKPENEKPASVRLAEDWFRRFNSMTGAKTKPDSKSLELSRRLLEFLGNDLDMALLAVDYYFSHWRELWFACERWSRSGPEDLRKWEFRFASFADPENCQEILSRIARQQETKSHDSFSAARPGDDEPPIDPEENAKAWQRINEFLRQKIAAHEAAMTA</sequence>
<dbReference type="PANTHER" id="PTHR37293">
    <property type="entry name" value="PHAGE REPLICATION PROTEIN-RELATED"/>
    <property type="match status" value="1"/>
</dbReference>
<evidence type="ECO:0000256" key="1">
    <source>
        <dbReference type="SAM" id="MobiDB-lite"/>
    </source>
</evidence>
<dbReference type="AlphaFoldDB" id="A0A3P3XLY3"/>
<feature type="compositionally biased region" description="Basic and acidic residues" evidence="1">
    <location>
        <begin position="172"/>
        <end position="203"/>
    </location>
</feature>
<feature type="region of interest" description="Disordered" evidence="1">
    <location>
        <begin position="144"/>
        <end position="203"/>
    </location>
</feature>
<protein>
    <submittedName>
        <fullName evidence="2">Uncharacterized protein</fullName>
    </submittedName>
</protein>
<name>A0A3P3XLY3_9SPIR</name>
<proteinExistence type="predicted"/>
<gene>
    <name evidence="2" type="ORF">SPIROBIBN47_410021</name>
</gene>
<dbReference type="InterPro" id="IPR053162">
    <property type="entry name" value="DnaD"/>
</dbReference>
<feature type="region of interest" description="Disordered" evidence="1">
    <location>
        <begin position="304"/>
        <end position="327"/>
    </location>
</feature>
<accession>A0A3P3XLY3</accession>
<evidence type="ECO:0000313" key="2">
    <source>
        <dbReference type="EMBL" id="SLM15288.1"/>
    </source>
</evidence>